<dbReference type="EMBL" id="LT629766">
    <property type="protein sequence ID" value="SDS92364.1"/>
    <property type="molecule type" value="Genomic_DNA"/>
</dbReference>
<protein>
    <submittedName>
        <fullName evidence="1">Uncharacterized protein</fullName>
    </submittedName>
</protein>
<dbReference type="OrthoDB" id="3393024at2"/>
<name>A0A1H1W5N9_9MICO</name>
<sequence>MSYPEAMSEKTYADEVIVRCSGGGYYRTRWIPLVSFKSIRFGAYRFQRCPVHGRWEMAGIVEEADQTAAIISEADKHPASRVP</sequence>
<dbReference type="AlphaFoldDB" id="A0A1H1W5N9"/>
<organism evidence="1 2">
    <name type="scientific">Brevibacterium siliguriense</name>
    <dbReference type="NCBI Taxonomy" id="1136497"/>
    <lineage>
        <taxon>Bacteria</taxon>
        <taxon>Bacillati</taxon>
        <taxon>Actinomycetota</taxon>
        <taxon>Actinomycetes</taxon>
        <taxon>Micrococcales</taxon>
        <taxon>Brevibacteriaceae</taxon>
        <taxon>Brevibacterium</taxon>
    </lineage>
</organism>
<proteinExistence type="predicted"/>
<evidence type="ECO:0000313" key="2">
    <source>
        <dbReference type="Proteomes" id="UP000199597"/>
    </source>
</evidence>
<dbReference type="STRING" id="1136497.SAMN04489752_2865"/>
<gene>
    <name evidence="1" type="ORF">SAMN04489752_2865</name>
</gene>
<reference evidence="2" key="1">
    <citation type="submission" date="2016-10" db="EMBL/GenBank/DDBJ databases">
        <authorList>
            <person name="Varghese N."/>
            <person name="Submissions S."/>
        </authorList>
    </citation>
    <scope>NUCLEOTIDE SEQUENCE [LARGE SCALE GENOMIC DNA]</scope>
    <source>
        <strain evidence="2">DSM 23676</strain>
    </source>
</reference>
<evidence type="ECO:0000313" key="1">
    <source>
        <dbReference type="EMBL" id="SDS92364.1"/>
    </source>
</evidence>
<dbReference type="RefSeq" id="WP_092015240.1">
    <property type="nucleotide sequence ID" value="NZ_LT629766.1"/>
</dbReference>
<accession>A0A1H1W5N9</accession>
<dbReference type="Proteomes" id="UP000199597">
    <property type="component" value="Chromosome I"/>
</dbReference>
<keyword evidence="2" id="KW-1185">Reference proteome</keyword>